<feature type="compositionally biased region" description="Basic and acidic residues" evidence="1">
    <location>
        <begin position="36"/>
        <end position="64"/>
    </location>
</feature>
<comment type="caution">
    <text evidence="2">The sequence shown here is derived from an EMBL/GenBank/DDBJ whole genome shotgun (WGS) entry which is preliminary data.</text>
</comment>
<gene>
    <name evidence="2" type="ORF">Cantr_09540</name>
</gene>
<dbReference type="OrthoDB" id="5367584at2759"/>
<feature type="region of interest" description="Disordered" evidence="1">
    <location>
        <begin position="1"/>
        <end position="174"/>
    </location>
</feature>
<dbReference type="Proteomes" id="UP000253472">
    <property type="component" value="Unassembled WGS sequence"/>
</dbReference>
<dbReference type="STRING" id="5486.A0A367YAH6"/>
<name>A0A367YAH6_9ASCO</name>
<proteinExistence type="predicted"/>
<evidence type="ECO:0000313" key="2">
    <source>
        <dbReference type="EMBL" id="RCK62838.1"/>
    </source>
</evidence>
<feature type="compositionally biased region" description="Acidic residues" evidence="1">
    <location>
        <begin position="163"/>
        <end position="174"/>
    </location>
</feature>
<organism evidence="2 3">
    <name type="scientific">Candida viswanathii</name>
    <dbReference type="NCBI Taxonomy" id="5486"/>
    <lineage>
        <taxon>Eukaryota</taxon>
        <taxon>Fungi</taxon>
        <taxon>Dikarya</taxon>
        <taxon>Ascomycota</taxon>
        <taxon>Saccharomycotina</taxon>
        <taxon>Pichiomycetes</taxon>
        <taxon>Debaryomycetaceae</taxon>
        <taxon>Candida/Lodderomyces clade</taxon>
        <taxon>Candida</taxon>
    </lineage>
</organism>
<protein>
    <submittedName>
        <fullName evidence="2">Uncharacterized protein</fullName>
    </submittedName>
</protein>
<dbReference type="AlphaFoldDB" id="A0A367YAH6"/>
<feature type="compositionally biased region" description="Basic and acidic residues" evidence="1">
    <location>
        <begin position="138"/>
        <end position="152"/>
    </location>
</feature>
<sequence length="174" mass="19838">MSSKPGSQPRDHARHEALNPVTSPRLASRQPINLESIKRTKQHIDRQIKLAFPDENKENRKHLDLSSSDSEDPLSSPLKRSRNHQDKVGGDLLHPSKIPKISFDKAMRKLEHKNDYVTPERMTEPVAKSPETHQNIRVIEEDRTENFAKYKDNTSPSKRGNDEVVDCEDTANSA</sequence>
<evidence type="ECO:0000256" key="1">
    <source>
        <dbReference type="SAM" id="MobiDB-lite"/>
    </source>
</evidence>
<feature type="compositionally biased region" description="Low complexity" evidence="1">
    <location>
        <begin position="65"/>
        <end position="78"/>
    </location>
</feature>
<reference evidence="2 3" key="1">
    <citation type="submission" date="2018-06" db="EMBL/GenBank/DDBJ databases">
        <title>Whole genome sequencing of Candida tropicalis (genome annotated by CSBL at Korea University).</title>
        <authorList>
            <person name="Ahn J."/>
        </authorList>
    </citation>
    <scope>NUCLEOTIDE SEQUENCE [LARGE SCALE GENOMIC DNA]</scope>
    <source>
        <strain evidence="2 3">ATCC 20962</strain>
    </source>
</reference>
<keyword evidence="3" id="KW-1185">Reference proteome</keyword>
<accession>A0A367YAH6</accession>
<evidence type="ECO:0000313" key="3">
    <source>
        <dbReference type="Proteomes" id="UP000253472"/>
    </source>
</evidence>
<feature type="compositionally biased region" description="Basic and acidic residues" evidence="1">
    <location>
        <begin position="102"/>
        <end position="115"/>
    </location>
</feature>
<dbReference type="EMBL" id="QLNQ01000025">
    <property type="protein sequence ID" value="RCK62838.1"/>
    <property type="molecule type" value="Genomic_DNA"/>
</dbReference>